<dbReference type="EMBL" id="JAMTCK010000024">
    <property type="protein sequence ID" value="MCP2170074.1"/>
    <property type="molecule type" value="Genomic_DNA"/>
</dbReference>
<keyword evidence="3" id="KW-1185">Reference proteome</keyword>
<evidence type="ECO:0000313" key="3">
    <source>
        <dbReference type="Proteomes" id="UP001206128"/>
    </source>
</evidence>
<dbReference type="AlphaFoldDB" id="A0AAE3KL79"/>
<dbReference type="InterPro" id="IPR001962">
    <property type="entry name" value="Asn_synthase"/>
</dbReference>
<sequence>MPFLVLPDHPAGPAIVRQLSDAANLTVLPHASGRPWVVGRWPADTAVRASVGRNSVVVLGRTTVDTTALTARLRDVRGVADLDSLATGLAGTFHLIASIDGEVRFQGSLSTARHVYHTLVDGVAVAADEPQSLAALSGAGVDEEVVVLRLMSLWPPAPLADRCAWRGVRSPAAGFHLVLRPDGTVHNRRWWTVPEPEVPLSEAASVVRDALVAGVLARQSGDGGLSADLSGGMDSTSLCFVAARHGVPHFTFRFQPLDPANDDDRWAGECEARLPDNEHIVVAHDDGPDWYAESPAAAACREGPMPFYRNRAMLEYVAKLVAARGSTTHMQGLNGDELFRASAMCLHALARAQPLAALGRVRATRAMRRWTIAGTARFLLSNPSYGEWLATCADRLTVPWPKGVAEFEWEIAPKMPPWASRDAVELARDLLRTTAAGHPRPMSPLAVQHAMVRITRVNGEATRHMSVIGAAHGVSFESPYLDDRVLTAALSVRLADRITTGRYKPVLAAAMRGIAPDNFLNRQTKGDFSAELYRGLNRQRPRLLELCEDSRLARMGLINAEALRELLFGLHTDSRPLMPLEATLGCESWLRLVDDQSGKPSGAHERSLTR</sequence>
<dbReference type="Proteomes" id="UP001206128">
    <property type="component" value="Unassembled WGS sequence"/>
</dbReference>
<dbReference type="InterPro" id="IPR014729">
    <property type="entry name" value="Rossmann-like_a/b/a_fold"/>
</dbReference>
<organism evidence="2 3">
    <name type="scientific">Goodfellowiella coeruleoviolacea</name>
    <dbReference type="NCBI Taxonomy" id="334858"/>
    <lineage>
        <taxon>Bacteria</taxon>
        <taxon>Bacillati</taxon>
        <taxon>Actinomycetota</taxon>
        <taxon>Actinomycetes</taxon>
        <taxon>Pseudonocardiales</taxon>
        <taxon>Pseudonocardiaceae</taxon>
        <taxon>Goodfellowiella</taxon>
    </lineage>
</organism>
<name>A0AAE3KL79_9PSEU</name>
<gene>
    <name evidence="2" type="ORF">LX83_006962</name>
</gene>
<protein>
    <submittedName>
        <fullName evidence="2">Asparagine synthase (Glutamine-hydrolyzing)</fullName>
    </submittedName>
</protein>
<proteinExistence type="predicted"/>
<feature type="domain" description="Asparagine synthetase" evidence="1">
    <location>
        <begin position="207"/>
        <end position="591"/>
    </location>
</feature>
<dbReference type="RefSeq" id="WP_253779848.1">
    <property type="nucleotide sequence ID" value="NZ_JAMTCK010000024.1"/>
</dbReference>
<evidence type="ECO:0000313" key="2">
    <source>
        <dbReference type="EMBL" id="MCP2170074.1"/>
    </source>
</evidence>
<dbReference type="Gene3D" id="3.40.50.620">
    <property type="entry name" value="HUPs"/>
    <property type="match status" value="2"/>
</dbReference>
<dbReference type="GO" id="GO:0006529">
    <property type="term" value="P:asparagine biosynthetic process"/>
    <property type="evidence" value="ECO:0007669"/>
    <property type="project" value="InterPro"/>
</dbReference>
<accession>A0AAE3KL79</accession>
<dbReference type="GO" id="GO:0004066">
    <property type="term" value="F:asparagine synthase (glutamine-hydrolyzing) activity"/>
    <property type="evidence" value="ECO:0007669"/>
    <property type="project" value="InterPro"/>
</dbReference>
<evidence type="ECO:0000259" key="1">
    <source>
        <dbReference type="Pfam" id="PF00733"/>
    </source>
</evidence>
<dbReference type="SUPFAM" id="SSF52402">
    <property type="entry name" value="Adenine nucleotide alpha hydrolases-like"/>
    <property type="match status" value="1"/>
</dbReference>
<reference evidence="2" key="1">
    <citation type="submission" date="2022-06" db="EMBL/GenBank/DDBJ databases">
        <title>Genomic Encyclopedia of Archaeal and Bacterial Type Strains, Phase II (KMG-II): from individual species to whole genera.</title>
        <authorList>
            <person name="Goeker M."/>
        </authorList>
    </citation>
    <scope>NUCLEOTIDE SEQUENCE</scope>
    <source>
        <strain evidence="2">DSM 43935</strain>
    </source>
</reference>
<dbReference type="Pfam" id="PF00733">
    <property type="entry name" value="Asn_synthase"/>
    <property type="match status" value="1"/>
</dbReference>
<comment type="caution">
    <text evidence="2">The sequence shown here is derived from an EMBL/GenBank/DDBJ whole genome shotgun (WGS) entry which is preliminary data.</text>
</comment>